<sequence>MATAEWEHSSCITMDAVADLGLLRYIKISKRLSNVKEEPEKLPSLQQRREFDPPSLSQRRLSGYFVSSESFPNVSLSRRRTSFEGGFGKGPKIVGNSCTLHAKDTMQKRKELDSDEMRRTTLPPLVTNTRKKRQTSNGCPRMLGWPRYRRGRSNRVEKPQYSFRIKSGFPTDATTTEETTVDRSLDDEKSPRVIDVSVDMLTKEKTETVTLTDKDKVTLPHVPQAVPIQRKTSLPRIEKGFTKHTVHENFSFDILPREKMPSPDLGADGPPGKTGKTPPVVQRNLHIRLPDIYERQRTIHCRNPSDFGSWQVPREEDDD</sequence>
<evidence type="ECO:0000256" key="1">
    <source>
        <dbReference type="SAM" id="MobiDB-lite"/>
    </source>
</evidence>
<feature type="region of interest" description="Disordered" evidence="1">
    <location>
        <begin position="167"/>
        <end position="187"/>
    </location>
</feature>
<protein>
    <submittedName>
        <fullName evidence="2">Hypp1203 protein</fullName>
    </submittedName>
</protein>
<feature type="compositionally biased region" description="Low complexity" evidence="1">
    <location>
        <begin position="270"/>
        <end position="279"/>
    </location>
</feature>
<feature type="compositionally biased region" description="Basic and acidic residues" evidence="1">
    <location>
        <begin position="36"/>
        <end position="52"/>
    </location>
</feature>
<feature type="region of interest" description="Disordered" evidence="1">
    <location>
        <begin position="36"/>
        <end position="56"/>
    </location>
</feature>
<gene>
    <name evidence="2" type="primary">Hypp1203</name>
    <name evidence="2" type="ORF">BLAG_LOCUS13312</name>
</gene>
<accession>A0A8J9ZFD5</accession>
<dbReference type="EMBL" id="OV696687">
    <property type="protein sequence ID" value="CAH1253603.1"/>
    <property type="molecule type" value="Genomic_DNA"/>
</dbReference>
<evidence type="ECO:0000313" key="2">
    <source>
        <dbReference type="EMBL" id="CAH1253603.1"/>
    </source>
</evidence>
<dbReference type="OrthoDB" id="10345791at2759"/>
<name>A0A8J9ZFD5_BRALA</name>
<dbReference type="Proteomes" id="UP000838412">
    <property type="component" value="Chromosome 2"/>
</dbReference>
<keyword evidence="3" id="KW-1185">Reference proteome</keyword>
<organism evidence="2 3">
    <name type="scientific">Branchiostoma lanceolatum</name>
    <name type="common">Common lancelet</name>
    <name type="synonym">Amphioxus lanceolatum</name>
    <dbReference type="NCBI Taxonomy" id="7740"/>
    <lineage>
        <taxon>Eukaryota</taxon>
        <taxon>Metazoa</taxon>
        <taxon>Chordata</taxon>
        <taxon>Cephalochordata</taxon>
        <taxon>Leptocardii</taxon>
        <taxon>Amphioxiformes</taxon>
        <taxon>Branchiostomatidae</taxon>
        <taxon>Branchiostoma</taxon>
    </lineage>
</organism>
<evidence type="ECO:0000313" key="3">
    <source>
        <dbReference type="Proteomes" id="UP000838412"/>
    </source>
</evidence>
<reference evidence="2" key="1">
    <citation type="submission" date="2022-01" db="EMBL/GenBank/DDBJ databases">
        <authorList>
            <person name="Braso-Vives M."/>
        </authorList>
    </citation>
    <scope>NUCLEOTIDE SEQUENCE</scope>
</reference>
<proteinExistence type="predicted"/>
<dbReference type="AlphaFoldDB" id="A0A8J9ZFD5"/>
<feature type="region of interest" description="Disordered" evidence="1">
    <location>
        <begin position="256"/>
        <end position="283"/>
    </location>
</feature>